<evidence type="ECO:0000256" key="2">
    <source>
        <dbReference type="ARBA" id="ARBA00022801"/>
    </source>
</evidence>
<protein>
    <submittedName>
        <fullName evidence="4">Acetyl esterase</fullName>
        <ecNumber evidence="4">3.1.1.-</ecNumber>
    </submittedName>
</protein>
<dbReference type="InterPro" id="IPR029058">
    <property type="entry name" value="AB_hydrolase_fold"/>
</dbReference>
<dbReference type="PANTHER" id="PTHR48081:SF8">
    <property type="entry name" value="ALPHA_BETA HYDROLASE FOLD-3 DOMAIN-CONTAINING PROTEIN-RELATED"/>
    <property type="match status" value="1"/>
</dbReference>
<feature type="domain" description="Alpha/beta hydrolase fold-3" evidence="3">
    <location>
        <begin position="79"/>
        <end position="284"/>
    </location>
</feature>
<dbReference type="InterPro" id="IPR013094">
    <property type="entry name" value="AB_hydrolase_3"/>
</dbReference>
<dbReference type="Gene3D" id="3.40.50.1820">
    <property type="entry name" value="alpha/beta hydrolase"/>
    <property type="match status" value="1"/>
</dbReference>
<dbReference type="EMBL" id="JACHJQ010000012">
    <property type="protein sequence ID" value="MBB4912219.1"/>
    <property type="molecule type" value="Genomic_DNA"/>
</dbReference>
<dbReference type="Pfam" id="PF07859">
    <property type="entry name" value="Abhydrolase_3"/>
    <property type="match status" value="1"/>
</dbReference>
<dbReference type="EC" id="3.1.1.-" evidence="4"/>
<organism evidence="4 5">
    <name type="scientific">Actinophytocola algeriensis</name>
    <dbReference type="NCBI Taxonomy" id="1768010"/>
    <lineage>
        <taxon>Bacteria</taxon>
        <taxon>Bacillati</taxon>
        <taxon>Actinomycetota</taxon>
        <taxon>Actinomycetes</taxon>
        <taxon>Pseudonocardiales</taxon>
        <taxon>Pseudonocardiaceae</taxon>
    </lineage>
</organism>
<evidence type="ECO:0000313" key="4">
    <source>
        <dbReference type="EMBL" id="MBB4912219.1"/>
    </source>
</evidence>
<dbReference type="SUPFAM" id="SSF53474">
    <property type="entry name" value="alpha/beta-Hydrolases"/>
    <property type="match status" value="1"/>
</dbReference>
<dbReference type="Proteomes" id="UP000520767">
    <property type="component" value="Unassembled WGS sequence"/>
</dbReference>
<evidence type="ECO:0000256" key="1">
    <source>
        <dbReference type="ARBA" id="ARBA00010515"/>
    </source>
</evidence>
<dbReference type="RefSeq" id="WP_184816225.1">
    <property type="nucleotide sequence ID" value="NZ_JACHJQ010000012.1"/>
</dbReference>
<keyword evidence="2 4" id="KW-0378">Hydrolase</keyword>
<sequence length="318" mass="34198">MPLDPQFAAMRAERMARGATPLYEMTLAQARAADLADIRAAGGDAEPVFEVTDGTFPGRRGVLPVRVYRPSADRPLGTLVYFFGGGWTLGGIDTSDGVCRALANAAGCLVVTPGYRLAPEHPFPAAVDDCLAAVEWVARNAEALGADPDRIAVGGDSAGGNLAAVVAQEGKDVGPRLAAQVLVYPNTCYRSGTDSLRDNDDRWLFNHHSVDWYWRNYLPDPGAGRDPRVSPLLAPDLSRLPPALVITAEYDPLRDEGERYAERMRAAGVPVELTRYDGMAHGFFTMSGVLPDARRAVAQAAEYLRKMPALQGTRADDA</sequence>
<dbReference type="InterPro" id="IPR050300">
    <property type="entry name" value="GDXG_lipolytic_enzyme"/>
</dbReference>
<dbReference type="GO" id="GO:0016787">
    <property type="term" value="F:hydrolase activity"/>
    <property type="evidence" value="ECO:0007669"/>
    <property type="project" value="UniProtKB-KW"/>
</dbReference>
<reference evidence="4 5" key="1">
    <citation type="submission" date="2020-08" db="EMBL/GenBank/DDBJ databases">
        <title>Genomic Encyclopedia of Type Strains, Phase III (KMG-III): the genomes of soil and plant-associated and newly described type strains.</title>
        <authorList>
            <person name="Whitman W."/>
        </authorList>
    </citation>
    <scope>NUCLEOTIDE SEQUENCE [LARGE SCALE GENOMIC DNA]</scope>
    <source>
        <strain evidence="4 5">CECT 8960</strain>
    </source>
</reference>
<comment type="caution">
    <text evidence="4">The sequence shown here is derived from an EMBL/GenBank/DDBJ whole genome shotgun (WGS) entry which is preliminary data.</text>
</comment>
<dbReference type="FunFam" id="3.40.50.1820:FF:000089">
    <property type="entry name" value="Alpha/beta hydrolase"/>
    <property type="match status" value="1"/>
</dbReference>
<evidence type="ECO:0000313" key="5">
    <source>
        <dbReference type="Proteomes" id="UP000520767"/>
    </source>
</evidence>
<keyword evidence="5" id="KW-1185">Reference proteome</keyword>
<dbReference type="AlphaFoldDB" id="A0A7W7QEV0"/>
<dbReference type="PANTHER" id="PTHR48081">
    <property type="entry name" value="AB HYDROLASE SUPERFAMILY PROTEIN C4A8.06C"/>
    <property type="match status" value="1"/>
</dbReference>
<name>A0A7W7QEV0_9PSEU</name>
<accession>A0A7W7QEV0</accession>
<comment type="similarity">
    <text evidence="1">Belongs to the 'GDXG' lipolytic enzyme family.</text>
</comment>
<proteinExistence type="inferred from homology"/>
<evidence type="ECO:0000259" key="3">
    <source>
        <dbReference type="Pfam" id="PF07859"/>
    </source>
</evidence>
<gene>
    <name evidence="4" type="ORF">FHR82_008490</name>
</gene>